<dbReference type="GO" id="GO:0070072">
    <property type="term" value="P:vacuolar proton-transporting V-type ATPase complex assembly"/>
    <property type="evidence" value="ECO:0000318"/>
    <property type="project" value="GO_Central"/>
</dbReference>
<dbReference type="Pfam" id="PF08636">
    <property type="entry name" value="Pkr1"/>
    <property type="match status" value="1"/>
</dbReference>
<dbReference type="HOGENOM" id="CLU_2305425_0_0_1"/>
<dbReference type="InterPro" id="IPR013945">
    <property type="entry name" value="Pkr1"/>
</dbReference>
<dbReference type="Proteomes" id="UP000000591">
    <property type="component" value="Chromosome VI"/>
</dbReference>
<evidence type="ECO:0000256" key="1">
    <source>
        <dbReference type="SAM" id="Phobius"/>
    </source>
</evidence>
<dbReference type="FunCoup" id="Q754H8">
    <property type="interactions" value="40"/>
</dbReference>
<dbReference type="GeneID" id="4622025"/>
<keyword evidence="3" id="KW-1185">Reference proteome</keyword>
<dbReference type="STRING" id="284811.Q754H8"/>
<protein>
    <submittedName>
        <fullName evidence="2">AFR216Wp</fullName>
    </submittedName>
</protein>
<keyword evidence="1" id="KW-0472">Membrane</keyword>
<dbReference type="InParanoid" id="Q754H8"/>
<dbReference type="eggNOG" id="ENOG502S6V3">
    <property type="taxonomic scope" value="Eukaryota"/>
</dbReference>
<sequence>MSFFEALWDSVFQPGVPPVLVGATHVSFTLLLALLLALLWTTRNLHFMALSVIAAFLWATVSWFVRELARAEAKAAPTAAADEAVATGSWAAPRTAARLR</sequence>
<dbReference type="KEGG" id="ago:AGOS_AFR216W"/>
<dbReference type="RefSeq" id="NP_985763.1">
    <property type="nucleotide sequence ID" value="NM_211117.1"/>
</dbReference>
<keyword evidence="1" id="KW-0812">Transmembrane</keyword>
<name>Q754H8_EREGS</name>
<reference evidence="2 3" key="1">
    <citation type="journal article" date="2004" name="Science">
        <title>The Ashbya gossypii genome as a tool for mapping the ancient Saccharomyces cerevisiae genome.</title>
        <authorList>
            <person name="Dietrich F.S."/>
            <person name="Voegeli S."/>
            <person name="Brachat S."/>
            <person name="Lerch A."/>
            <person name="Gates K."/>
            <person name="Steiner S."/>
            <person name="Mohr C."/>
            <person name="Pohlmann R."/>
            <person name="Luedi P."/>
            <person name="Choi S."/>
            <person name="Wing R.A."/>
            <person name="Flavier A."/>
            <person name="Gaffney T.D."/>
            <person name="Philippsen P."/>
        </authorList>
    </citation>
    <scope>NUCLEOTIDE SEQUENCE [LARGE SCALE GENOMIC DNA]</scope>
    <source>
        <strain evidence="3">ATCC 10895 / CBS 109.51 / FGSC 9923 / NRRL Y-1056</strain>
    </source>
</reference>
<accession>Q754H8</accession>
<evidence type="ECO:0000313" key="3">
    <source>
        <dbReference type="Proteomes" id="UP000000591"/>
    </source>
</evidence>
<proteinExistence type="predicted"/>
<dbReference type="PANTHER" id="PTHR28251">
    <property type="entry name" value="V-TYPE ATPASE ASSEMBLY FACTOR PKR1"/>
    <property type="match status" value="1"/>
</dbReference>
<feature type="transmembrane region" description="Helical" evidence="1">
    <location>
        <begin position="47"/>
        <end position="65"/>
    </location>
</feature>
<reference evidence="3" key="2">
    <citation type="journal article" date="2013" name="G3 (Bethesda)">
        <title>Genomes of Ashbya fungi isolated from insects reveal four mating-type loci, numerous translocations, lack of transposons, and distinct gene duplications.</title>
        <authorList>
            <person name="Dietrich F.S."/>
            <person name="Voegeli S."/>
            <person name="Kuo S."/>
            <person name="Philippsen P."/>
        </authorList>
    </citation>
    <scope>GENOME REANNOTATION</scope>
    <source>
        <strain evidence="3">ATCC 10895 / CBS 109.51 / FGSC 9923 / NRRL Y-1056</strain>
    </source>
</reference>
<evidence type="ECO:0000313" key="2">
    <source>
        <dbReference type="EMBL" id="AAS53587.1"/>
    </source>
</evidence>
<feature type="transmembrane region" description="Helical" evidence="1">
    <location>
        <begin position="20"/>
        <end position="40"/>
    </location>
</feature>
<dbReference type="GO" id="GO:0005789">
    <property type="term" value="C:endoplasmic reticulum membrane"/>
    <property type="evidence" value="ECO:0000318"/>
    <property type="project" value="GO_Central"/>
</dbReference>
<gene>
    <name evidence="2" type="ORF">AGOS_AFR216W</name>
</gene>
<keyword evidence="1" id="KW-1133">Transmembrane helix</keyword>
<dbReference type="EMBL" id="AE016819">
    <property type="protein sequence ID" value="AAS53587.1"/>
    <property type="molecule type" value="Genomic_DNA"/>
</dbReference>
<dbReference type="PANTHER" id="PTHR28251:SF1">
    <property type="entry name" value="V-TYPE ATPASE ASSEMBLY FACTOR PKR1"/>
    <property type="match status" value="1"/>
</dbReference>
<dbReference type="OMA" id="SYFQELW"/>
<organism evidence="2 3">
    <name type="scientific">Eremothecium gossypii (strain ATCC 10895 / CBS 109.51 / FGSC 9923 / NRRL Y-1056)</name>
    <name type="common">Yeast</name>
    <name type="synonym">Ashbya gossypii</name>
    <dbReference type="NCBI Taxonomy" id="284811"/>
    <lineage>
        <taxon>Eukaryota</taxon>
        <taxon>Fungi</taxon>
        <taxon>Dikarya</taxon>
        <taxon>Ascomycota</taxon>
        <taxon>Saccharomycotina</taxon>
        <taxon>Saccharomycetes</taxon>
        <taxon>Saccharomycetales</taxon>
        <taxon>Saccharomycetaceae</taxon>
        <taxon>Eremothecium</taxon>
    </lineage>
</organism>
<dbReference type="AlphaFoldDB" id="Q754H8"/>